<protein>
    <submittedName>
        <fullName evidence="2">Uncharacterized protein</fullName>
    </submittedName>
</protein>
<feature type="compositionally biased region" description="Polar residues" evidence="1">
    <location>
        <begin position="1"/>
        <end position="11"/>
    </location>
</feature>
<proteinExistence type="predicted"/>
<feature type="region of interest" description="Disordered" evidence="1">
    <location>
        <begin position="76"/>
        <end position="137"/>
    </location>
</feature>
<gene>
    <name evidence="2" type="ORF">PRK78_000350</name>
</gene>
<reference evidence="2" key="1">
    <citation type="submission" date="2023-03" db="EMBL/GenBank/DDBJ databases">
        <title>Emydomyces testavorans Genome Sequence.</title>
        <authorList>
            <person name="Hoyer L."/>
        </authorList>
    </citation>
    <scope>NUCLEOTIDE SEQUENCE</scope>
    <source>
        <strain evidence="2">16-2883</strain>
    </source>
</reference>
<feature type="compositionally biased region" description="Pro residues" evidence="1">
    <location>
        <begin position="120"/>
        <end position="131"/>
    </location>
</feature>
<evidence type="ECO:0000256" key="1">
    <source>
        <dbReference type="SAM" id="MobiDB-lite"/>
    </source>
</evidence>
<evidence type="ECO:0000313" key="3">
    <source>
        <dbReference type="Proteomes" id="UP001219355"/>
    </source>
</evidence>
<feature type="compositionally biased region" description="Pro residues" evidence="1">
    <location>
        <begin position="82"/>
        <end position="98"/>
    </location>
</feature>
<accession>A0AAF0DAW2</accession>
<dbReference type="AlphaFoldDB" id="A0AAF0DAW2"/>
<sequence>MEVVNRTNNNADPYRLDPFGHDESPVSPLEETFLWPIPTLPRRPSKENEKKDDKFEASQRDSYICRHCGCYNGISSKHSPSPTTPPSPPPPPPPPKSPPRQQRRLYQQQEQVSQNIQQSPLPPRPPPPPPRQSRYYAPLPQLPVSARHTTYIPYRPLVDQCLNGSEVALFSQSTLHLVSDDQNTPVRSATASSENWHQGVPMRRKLVKRQKEEQYEIPRSRETRNSVTFLGGFSKIFGPRRDTEQSRGFL</sequence>
<dbReference type="Proteomes" id="UP001219355">
    <property type="component" value="Chromosome 1"/>
</dbReference>
<feature type="compositionally biased region" description="Basic and acidic residues" evidence="1">
    <location>
        <begin position="14"/>
        <end position="24"/>
    </location>
</feature>
<evidence type="ECO:0000313" key="2">
    <source>
        <dbReference type="EMBL" id="WEW54923.1"/>
    </source>
</evidence>
<feature type="compositionally biased region" description="Low complexity" evidence="1">
    <location>
        <begin position="104"/>
        <end position="119"/>
    </location>
</feature>
<organism evidence="2 3">
    <name type="scientific">Emydomyces testavorans</name>
    <dbReference type="NCBI Taxonomy" id="2070801"/>
    <lineage>
        <taxon>Eukaryota</taxon>
        <taxon>Fungi</taxon>
        <taxon>Dikarya</taxon>
        <taxon>Ascomycota</taxon>
        <taxon>Pezizomycotina</taxon>
        <taxon>Eurotiomycetes</taxon>
        <taxon>Eurotiomycetidae</taxon>
        <taxon>Onygenales</taxon>
        <taxon>Nannizziopsiaceae</taxon>
        <taxon>Emydomyces</taxon>
    </lineage>
</organism>
<name>A0AAF0DAW2_9EURO</name>
<feature type="region of interest" description="Disordered" evidence="1">
    <location>
        <begin position="1"/>
        <end position="59"/>
    </location>
</feature>
<keyword evidence="3" id="KW-1185">Reference proteome</keyword>
<feature type="compositionally biased region" description="Basic and acidic residues" evidence="1">
    <location>
        <begin position="44"/>
        <end position="59"/>
    </location>
</feature>
<dbReference type="EMBL" id="CP120627">
    <property type="protein sequence ID" value="WEW54923.1"/>
    <property type="molecule type" value="Genomic_DNA"/>
</dbReference>